<dbReference type="PROSITE" id="PS51168">
    <property type="entry name" value="CHORISMATE_MUT_2"/>
    <property type="match status" value="1"/>
</dbReference>
<feature type="chain" id="PRO_5045424882" description="chorismate mutase" evidence="5">
    <location>
        <begin position="22"/>
        <end position="181"/>
    </location>
</feature>
<dbReference type="NCBIfam" id="TIGR01806">
    <property type="entry name" value="CM_mono2"/>
    <property type="match status" value="1"/>
</dbReference>
<dbReference type="EC" id="5.4.99.5" evidence="2"/>
<dbReference type="RefSeq" id="WP_141495216.1">
    <property type="nucleotide sequence ID" value="NZ_JAERJK010000017.1"/>
</dbReference>
<reference evidence="7 8" key="1">
    <citation type="submission" date="2019-06" db="EMBL/GenBank/DDBJ databases">
        <title>Pantoea dispersa Assembly.</title>
        <authorList>
            <person name="Wang J."/>
        </authorList>
    </citation>
    <scope>NUCLEOTIDE SEQUENCE [LARGE SCALE GENOMIC DNA]</scope>
    <source>
        <strain evidence="8">bio</strain>
    </source>
</reference>
<dbReference type="PROSITE" id="PS51257">
    <property type="entry name" value="PROKAR_LIPOPROTEIN"/>
    <property type="match status" value="1"/>
</dbReference>
<keyword evidence="3 5" id="KW-0732">Signal</keyword>
<evidence type="ECO:0000256" key="1">
    <source>
        <dbReference type="ARBA" id="ARBA00004817"/>
    </source>
</evidence>
<organism evidence="7 8">
    <name type="scientific">Pantoea dispersa</name>
    <dbReference type="NCBI Taxonomy" id="59814"/>
    <lineage>
        <taxon>Bacteria</taxon>
        <taxon>Pseudomonadati</taxon>
        <taxon>Pseudomonadota</taxon>
        <taxon>Gammaproteobacteria</taxon>
        <taxon>Enterobacterales</taxon>
        <taxon>Erwiniaceae</taxon>
        <taxon>Pantoea</taxon>
    </lineage>
</organism>
<dbReference type="PANTHER" id="PTHR38041">
    <property type="entry name" value="CHORISMATE MUTASE"/>
    <property type="match status" value="1"/>
</dbReference>
<dbReference type="InterPro" id="IPR002701">
    <property type="entry name" value="CM_II_prokaryot"/>
</dbReference>
<dbReference type="NCBIfam" id="NF005965">
    <property type="entry name" value="PRK08055.1"/>
    <property type="match status" value="1"/>
</dbReference>
<dbReference type="SUPFAM" id="SSF48600">
    <property type="entry name" value="Chorismate mutase II"/>
    <property type="match status" value="1"/>
</dbReference>
<accession>A0ABY3A1G7</accession>
<dbReference type="InterPro" id="IPR051331">
    <property type="entry name" value="Chorismate_mutase-related"/>
</dbReference>
<proteinExistence type="predicted"/>
<name>A0ABY3A1G7_9GAMM</name>
<keyword evidence="8" id="KW-1185">Reference proteome</keyword>
<evidence type="ECO:0000313" key="8">
    <source>
        <dbReference type="Proteomes" id="UP000319715"/>
    </source>
</evidence>
<dbReference type="InterPro" id="IPR008240">
    <property type="entry name" value="Chorismate_mutase_periplasmic"/>
</dbReference>
<keyword evidence="4 7" id="KW-0413">Isomerase</keyword>
<dbReference type="GO" id="GO:0004106">
    <property type="term" value="F:chorismate mutase activity"/>
    <property type="evidence" value="ECO:0007669"/>
    <property type="project" value="UniProtKB-EC"/>
</dbReference>
<dbReference type="Pfam" id="PF01817">
    <property type="entry name" value="CM_2"/>
    <property type="match status" value="1"/>
</dbReference>
<gene>
    <name evidence="7" type="ORF">FK492_00930</name>
</gene>
<dbReference type="Proteomes" id="UP000319715">
    <property type="component" value="Unassembled WGS sequence"/>
</dbReference>
<feature type="signal peptide" evidence="5">
    <location>
        <begin position="1"/>
        <end position="21"/>
    </location>
</feature>
<comment type="pathway">
    <text evidence="1">Metabolic intermediate biosynthesis; prephenate biosynthesis; prephenate from chorismate: step 1/1.</text>
</comment>
<dbReference type="InterPro" id="IPR036979">
    <property type="entry name" value="CM_dom_sf"/>
</dbReference>
<sequence>MEMQLRSATLALLICSCSAAAAELSSPSPGQLINTRLSYMKDVAGYKAQHHQPIEDLGQERKVLDKALAEARELGLDDATVQPFIQAQMDVAKAVQYRYRADWLATPEPHWQPRPLDEVRKSIGHYSDAILTQLAAQLKQGATLQAPQKAEFMRDIQQRNVSPQDKELLWRTLSAVTLRQP</sequence>
<evidence type="ECO:0000256" key="5">
    <source>
        <dbReference type="SAM" id="SignalP"/>
    </source>
</evidence>
<dbReference type="Gene3D" id="1.20.59.10">
    <property type="entry name" value="Chorismate mutase"/>
    <property type="match status" value="1"/>
</dbReference>
<dbReference type="SMART" id="SM00830">
    <property type="entry name" value="CM_2"/>
    <property type="match status" value="1"/>
</dbReference>
<dbReference type="InterPro" id="IPR036263">
    <property type="entry name" value="Chorismate_II_sf"/>
</dbReference>
<feature type="domain" description="Chorismate mutase" evidence="6">
    <location>
        <begin position="8"/>
        <end position="100"/>
    </location>
</feature>
<evidence type="ECO:0000259" key="6">
    <source>
        <dbReference type="PROSITE" id="PS51168"/>
    </source>
</evidence>
<evidence type="ECO:0000256" key="3">
    <source>
        <dbReference type="ARBA" id="ARBA00022729"/>
    </source>
</evidence>
<evidence type="ECO:0000256" key="4">
    <source>
        <dbReference type="ARBA" id="ARBA00023235"/>
    </source>
</evidence>
<evidence type="ECO:0000256" key="2">
    <source>
        <dbReference type="ARBA" id="ARBA00012404"/>
    </source>
</evidence>
<dbReference type="EMBL" id="VICF01000001">
    <property type="protein sequence ID" value="TQC76603.1"/>
    <property type="molecule type" value="Genomic_DNA"/>
</dbReference>
<comment type="caution">
    <text evidence="7">The sequence shown here is derived from an EMBL/GenBank/DDBJ whole genome shotgun (WGS) entry which is preliminary data.</text>
</comment>
<dbReference type="PANTHER" id="PTHR38041:SF2">
    <property type="entry name" value="SECRETED CHORISMATE MUTASE"/>
    <property type="match status" value="1"/>
</dbReference>
<protein>
    <recommendedName>
        <fullName evidence="2">chorismate mutase</fullName>
        <ecNumber evidence="2">5.4.99.5</ecNumber>
    </recommendedName>
</protein>
<evidence type="ECO:0000313" key="7">
    <source>
        <dbReference type="EMBL" id="TQC76603.1"/>
    </source>
</evidence>